<dbReference type="EMBL" id="JAWDGP010005603">
    <property type="protein sequence ID" value="KAK3755188.1"/>
    <property type="molecule type" value="Genomic_DNA"/>
</dbReference>
<dbReference type="Proteomes" id="UP001283361">
    <property type="component" value="Unassembled WGS sequence"/>
</dbReference>
<evidence type="ECO:0000313" key="2">
    <source>
        <dbReference type="Proteomes" id="UP001283361"/>
    </source>
</evidence>
<protein>
    <submittedName>
        <fullName evidence="1">Uncharacterized protein</fullName>
    </submittedName>
</protein>
<comment type="caution">
    <text evidence="1">The sequence shown here is derived from an EMBL/GenBank/DDBJ whole genome shotgun (WGS) entry which is preliminary data.</text>
</comment>
<dbReference type="AlphaFoldDB" id="A0AAE0YRD8"/>
<organism evidence="1 2">
    <name type="scientific">Elysia crispata</name>
    <name type="common">lettuce slug</name>
    <dbReference type="NCBI Taxonomy" id="231223"/>
    <lineage>
        <taxon>Eukaryota</taxon>
        <taxon>Metazoa</taxon>
        <taxon>Spiralia</taxon>
        <taxon>Lophotrochozoa</taxon>
        <taxon>Mollusca</taxon>
        <taxon>Gastropoda</taxon>
        <taxon>Heterobranchia</taxon>
        <taxon>Euthyneura</taxon>
        <taxon>Panpulmonata</taxon>
        <taxon>Sacoglossa</taxon>
        <taxon>Placobranchoidea</taxon>
        <taxon>Plakobranchidae</taxon>
        <taxon>Elysia</taxon>
    </lineage>
</organism>
<proteinExistence type="predicted"/>
<evidence type="ECO:0000313" key="1">
    <source>
        <dbReference type="EMBL" id="KAK3755188.1"/>
    </source>
</evidence>
<reference evidence="1" key="1">
    <citation type="journal article" date="2023" name="G3 (Bethesda)">
        <title>A reference genome for the long-term kleptoplast-retaining sea slug Elysia crispata morphotype clarki.</title>
        <authorList>
            <person name="Eastman K.E."/>
            <person name="Pendleton A.L."/>
            <person name="Shaikh M.A."/>
            <person name="Suttiyut T."/>
            <person name="Ogas R."/>
            <person name="Tomko P."/>
            <person name="Gavelis G."/>
            <person name="Widhalm J.R."/>
            <person name="Wisecaver J.H."/>
        </authorList>
    </citation>
    <scope>NUCLEOTIDE SEQUENCE</scope>
    <source>
        <strain evidence="1">ECLA1</strain>
    </source>
</reference>
<sequence>MGGNVGCRQADDQVVSPTLLLLVKRFALTVKNIVCDALAQPDRCDLNRRHLDIEVQIFIAVPQTYELSELIRHDLTLVKYSTVKLYGHCLYHCSENKLIILG</sequence>
<name>A0AAE0YRD8_9GAST</name>
<keyword evidence="2" id="KW-1185">Reference proteome</keyword>
<gene>
    <name evidence="1" type="ORF">RRG08_027447</name>
</gene>
<accession>A0AAE0YRD8</accession>